<organism evidence="3 4">
    <name type="scientific">Mucilaginibacter defluvii</name>
    <dbReference type="NCBI Taxonomy" id="1196019"/>
    <lineage>
        <taxon>Bacteria</taxon>
        <taxon>Pseudomonadati</taxon>
        <taxon>Bacteroidota</taxon>
        <taxon>Sphingobacteriia</taxon>
        <taxon>Sphingobacteriales</taxon>
        <taxon>Sphingobacteriaceae</taxon>
        <taxon>Mucilaginibacter</taxon>
    </lineage>
</organism>
<name>A0ABP9FV72_9SPHI</name>
<accession>A0ABP9FV72</accession>
<dbReference type="Pfam" id="PF10022">
    <property type="entry name" value="DUF2264"/>
    <property type="match status" value="1"/>
</dbReference>
<evidence type="ECO:0000256" key="1">
    <source>
        <dbReference type="SAM" id="SignalP"/>
    </source>
</evidence>
<keyword evidence="4" id="KW-1185">Reference proteome</keyword>
<comment type="caution">
    <text evidence="3">The sequence shown here is derived from an EMBL/GenBank/DDBJ whole genome shotgun (WGS) entry which is preliminary data.</text>
</comment>
<evidence type="ECO:0000259" key="2">
    <source>
        <dbReference type="Pfam" id="PF10022"/>
    </source>
</evidence>
<feature type="signal peptide" evidence="1">
    <location>
        <begin position="1"/>
        <end position="20"/>
    </location>
</feature>
<gene>
    <name evidence="3" type="ORF">GCM10023313_21710</name>
</gene>
<reference evidence="4" key="1">
    <citation type="journal article" date="2019" name="Int. J. Syst. Evol. Microbiol.">
        <title>The Global Catalogue of Microorganisms (GCM) 10K type strain sequencing project: providing services to taxonomists for standard genome sequencing and annotation.</title>
        <authorList>
            <consortium name="The Broad Institute Genomics Platform"/>
            <consortium name="The Broad Institute Genome Sequencing Center for Infectious Disease"/>
            <person name="Wu L."/>
            <person name="Ma J."/>
        </authorList>
    </citation>
    <scope>NUCLEOTIDE SEQUENCE [LARGE SCALE GENOMIC DNA]</scope>
    <source>
        <strain evidence="4">JCM 18283</strain>
    </source>
</reference>
<evidence type="ECO:0000313" key="3">
    <source>
        <dbReference type="EMBL" id="GAA4917730.1"/>
    </source>
</evidence>
<feature type="chain" id="PRO_5046180630" evidence="1">
    <location>
        <begin position="21"/>
        <end position="408"/>
    </location>
</feature>
<protein>
    <submittedName>
        <fullName evidence="3">DUF2264 domain-containing protein</fullName>
    </submittedName>
</protein>
<sequence length="408" mass="46686">MRGFLYLIIILYALCHTALAQSKSGVADRELWLRYMDKVARPVMENLAADRLKEVMPVEFADKIDNRESRQKVAYLEAFGRALCGISPWLQTEGGSITEQKLRSQHRDWALKAMANAVNPRAQDYMQWRGGQPLVDASFVAYALIRCPWLWQNSSEQVKQQIKDAFTLTRETVPVYSNWILFSGMIEAFFYKYGLSYDAVRLEYAIREFTQHWYVGDGMYSDGMQFNMDYYNSIVIHPFLSTILEVLNTNDKRYQKEQQFELAAGRRYAQIQERLINTDGTYPTLGRSIVYRSGVFHHLANISLAKQLPENLKPAQVRCALTAVIKKTLAERSFNKSGWLNIGLHGQQPGLADFYITTGSLYISSAIFLPLGLPADDEFWTSPAQPWTSVKIWTGQNADADHALDLKK</sequence>
<dbReference type="RefSeq" id="WP_345331222.1">
    <property type="nucleotide sequence ID" value="NZ_BAABJI010000002.1"/>
</dbReference>
<dbReference type="InterPro" id="IPR049349">
    <property type="entry name" value="DUF2264_N"/>
</dbReference>
<proteinExistence type="predicted"/>
<dbReference type="Proteomes" id="UP001501436">
    <property type="component" value="Unassembled WGS sequence"/>
</dbReference>
<feature type="domain" description="DUF2264" evidence="2">
    <location>
        <begin position="28"/>
        <end position="387"/>
    </location>
</feature>
<dbReference type="PANTHER" id="PTHR35339">
    <property type="entry name" value="LINALOOL DEHYDRATASE_ISOMERASE DOMAIN-CONTAINING PROTEIN"/>
    <property type="match status" value="1"/>
</dbReference>
<evidence type="ECO:0000313" key="4">
    <source>
        <dbReference type="Proteomes" id="UP001501436"/>
    </source>
</evidence>
<dbReference type="InterPro" id="IPR016624">
    <property type="entry name" value="UCP014753"/>
</dbReference>
<dbReference type="EMBL" id="BAABJI010000002">
    <property type="protein sequence ID" value="GAA4917730.1"/>
    <property type="molecule type" value="Genomic_DNA"/>
</dbReference>
<keyword evidence="1" id="KW-0732">Signal</keyword>
<dbReference type="PANTHER" id="PTHR35339:SF3">
    <property type="entry name" value="DUF2264 DOMAIN-CONTAINING PROTEIN"/>
    <property type="match status" value="1"/>
</dbReference>
<dbReference type="PIRSF" id="PIRSF014753">
    <property type="entry name" value="UCP014753"/>
    <property type="match status" value="1"/>
</dbReference>